<proteinExistence type="predicted"/>
<dbReference type="EMBL" id="JAFREL020000007">
    <property type="protein sequence ID" value="MEO1773009.1"/>
    <property type="molecule type" value="Genomic_DNA"/>
</dbReference>
<feature type="domain" description="Glycosyltransferase 2-like" evidence="1">
    <location>
        <begin position="184"/>
        <end position="344"/>
    </location>
</feature>
<evidence type="ECO:0000313" key="3">
    <source>
        <dbReference type="Proteomes" id="UP000664357"/>
    </source>
</evidence>
<dbReference type="CDD" id="cd04186">
    <property type="entry name" value="GT_2_like_c"/>
    <property type="match status" value="1"/>
</dbReference>
<evidence type="ECO:0000259" key="1">
    <source>
        <dbReference type="Pfam" id="PF00535"/>
    </source>
</evidence>
<dbReference type="SUPFAM" id="SSF53448">
    <property type="entry name" value="Nucleotide-diphospho-sugar transferases"/>
    <property type="match status" value="2"/>
</dbReference>
<dbReference type="PANTHER" id="PTHR43179:SF7">
    <property type="entry name" value="RHAMNOSYLTRANSFERASE WBBL"/>
    <property type="match status" value="1"/>
</dbReference>
<organism evidence="2 3">
    <name type="scientific">Candidatus Enterococcus ferrettii</name>
    <dbReference type="NCBI Taxonomy" id="2815324"/>
    <lineage>
        <taxon>Bacteria</taxon>
        <taxon>Bacillati</taxon>
        <taxon>Bacillota</taxon>
        <taxon>Bacilli</taxon>
        <taxon>Lactobacillales</taxon>
        <taxon>Enterococcaceae</taxon>
        <taxon>Enterococcus</taxon>
    </lineage>
</organism>
<comment type="caution">
    <text evidence="2">The sequence shown here is derived from an EMBL/GenBank/DDBJ whole genome shotgun (WGS) entry which is preliminary data.</text>
</comment>
<dbReference type="RefSeq" id="WP_207705068.1">
    <property type="nucleotide sequence ID" value="NZ_JAFREL020000007.1"/>
</dbReference>
<dbReference type="InterPro" id="IPR001173">
    <property type="entry name" value="Glyco_trans_2-like"/>
</dbReference>
<protein>
    <submittedName>
        <fullName evidence="2">O-antigen biosynthesis protein</fullName>
    </submittedName>
</protein>
<dbReference type="InterPro" id="IPR029044">
    <property type="entry name" value="Nucleotide-diphossugar_trans"/>
</dbReference>
<gene>
    <name evidence="2" type="ORF">JZO67_004992</name>
</gene>
<name>A0ABV0EWI2_9ENTE</name>
<accession>A0ABV0EWI2</accession>
<feature type="domain" description="Glycosyltransferase 2-like" evidence="1">
    <location>
        <begin position="442"/>
        <end position="575"/>
    </location>
</feature>
<reference evidence="2 3" key="1">
    <citation type="submission" date="2021-03" db="EMBL/GenBank/DDBJ databases">
        <authorList>
            <person name="Gilmore M.S."/>
            <person name="Schwartzman J."/>
            <person name="Van Tyne D."/>
            <person name="Martin M."/>
            <person name="Earl A.M."/>
            <person name="Manson A.L."/>
            <person name="Straub T."/>
            <person name="Salamzade R."/>
            <person name="Saavedra J."/>
            <person name="Lebreton F."/>
            <person name="Prichula J."/>
            <person name="Schaufler K."/>
            <person name="Gaca A."/>
            <person name="Sgardioli B."/>
            <person name="Wagenaar J."/>
            <person name="Strong T."/>
        </authorList>
    </citation>
    <scope>NUCLEOTIDE SEQUENCE [LARGE SCALE GENOMIC DNA]</scope>
    <source>
        <strain evidence="2 3">665A</strain>
    </source>
</reference>
<dbReference type="Proteomes" id="UP000664357">
    <property type="component" value="Unassembled WGS sequence"/>
</dbReference>
<dbReference type="Gene3D" id="3.90.550.10">
    <property type="entry name" value="Spore Coat Polysaccharide Biosynthesis Protein SpsA, Chain A"/>
    <property type="match status" value="2"/>
</dbReference>
<dbReference type="CDD" id="cd04184">
    <property type="entry name" value="GT2_RfbC_Mx_like"/>
    <property type="match status" value="1"/>
</dbReference>
<dbReference type="PANTHER" id="PTHR43179">
    <property type="entry name" value="RHAMNOSYLTRANSFERASE WBBL"/>
    <property type="match status" value="1"/>
</dbReference>
<dbReference type="Pfam" id="PF00535">
    <property type="entry name" value="Glycos_transf_2"/>
    <property type="match status" value="2"/>
</dbReference>
<reference evidence="2 3" key="2">
    <citation type="submission" date="2024-02" db="EMBL/GenBank/DDBJ databases">
        <title>The Genome Sequence of Enterococcus sp. DIV0159.</title>
        <authorList>
            <person name="Earl A."/>
            <person name="Manson A."/>
            <person name="Gilmore M."/>
            <person name="Sanders J."/>
            <person name="Shea T."/>
            <person name="Howe W."/>
            <person name="Livny J."/>
            <person name="Cuomo C."/>
            <person name="Neafsey D."/>
            <person name="Birren B."/>
        </authorList>
    </citation>
    <scope>NUCLEOTIDE SEQUENCE [LARGE SCALE GENOMIC DNA]</scope>
    <source>
        <strain evidence="2 3">665A</strain>
    </source>
</reference>
<sequence>MSENKILVCIDSSEYLPNQKKTIIKGWTLEEKNKAVPEIHIDSENVIEYSSSFHVRSDVAAAHKTSATLQMGFLLEIMVKDQNQKIPVIFSADKTSVTEMIDPKINLGSNVGQTNQIQSFYRKARKGLGYLKRNGIKSTLRRVKLEQSKQSDESYQQWINEHEQWDQSLIEKEISAFNYNPLISILMPVYNVEEKWLIKCIESVQSQFYSNWELCIADDCSTDATVRPLLEKFRESDNRIKIVYRKENGHISRATNSALEIAAGDFIALLDNDDELSPIALYEVAKCLNGNPDIDLIYSDEDKIDMSGKRFDPAFKPDWSPDLLLGTNYISHLGVYRRSIMNEIGGFRVGYEGSQDYDLVLRFTEKTTAERIVHIPEVLYYWRILPSSTAADQSTKSYAFDAGLKAVQDAIKRRKIKAEVTHAAGNGLYDVNYAVLKEEMVSVIIPTRNGYDDVKRCVDSIIAKTTYPNYEIIIADNGSDQPEMQELYDNYKILLNDRFTVESIDIPFNYSRINNLAAKKADGKYLLFLNNDTEVITPEWMTKMVSFAQFERIGCVGAKLYYPNNTIQHAGVILGMGGAAGHGHHTFPRGDFGYFGKLEINVDYLAVTAACMMIKAKDFSELGGFDEELTVAFNDVDLCLREYEKGHNNIWLHGAELYHFESQSRGYENTPEKLERFKKETAYMEKTWSKYIKNDPYYNPNLTRSGGDFSVRTITEKAVN</sequence>
<keyword evidence="3" id="KW-1185">Reference proteome</keyword>
<evidence type="ECO:0000313" key="2">
    <source>
        <dbReference type="EMBL" id="MEO1773009.1"/>
    </source>
</evidence>